<evidence type="ECO:0008006" key="3">
    <source>
        <dbReference type="Google" id="ProtNLM"/>
    </source>
</evidence>
<name>A0A7J9FEW9_9ROSI</name>
<proteinExistence type="predicted"/>
<sequence length="206" mass="23683">MGTSSRYLSIKSAYRKIKEKSWNPKGEAWRFPLKAERLRCSVSSDARCSICGHGIEDVLHVIRDCDTAKKRRLSKALIVGPNNTVLFAREGDLRDMRGASSWWKQKGGFAYGLTELSKSTQIDNMEVIRDIKESFLKDSNSALIRRIIQLLRNEAKWSIDYVPKEDNKEADQITKLTFDREKGLQLYVVSPLVLCNVFIIHQKKNF</sequence>
<accession>A0A7J9FEW9</accession>
<dbReference type="AlphaFoldDB" id="A0A7J9FEW9"/>
<comment type="caution">
    <text evidence="1">The sequence shown here is derived from an EMBL/GenBank/DDBJ whole genome shotgun (WGS) entry which is preliminary data.</text>
</comment>
<dbReference type="Proteomes" id="UP000593568">
    <property type="component" value="Unassembled WGS sequence"/>
</dbReference>
<evidence type="ECO:0000313" key="2">
    <source>
        <dbReference type="Proteomes" id="UP000593568"/>
    </source>
</evidence>
<organism evidence="1 2">
    <name type="scientific">Gossypium trilobum</name>
    <dbReference type="NCBI Taxonomy" id="34281"/>
    <lineage>
        <taxon>Eukaryota</taxon>
        <taxon>Viridiplantae</taxon>
        <taxon>Streptophyta</taxon>
        <taxon>Embryophyta</taxon>
        <taxon>Tracheophyta</taxon>
        <taxon>Spermatophyta</taxon>
        <taxon>Magnoliopsida</taxon>
        <taxon>eudicotyledons</taxon>
        <taxon>Gunneridae</taxon>
        <taxon>Pentapetalae</taxon>
        <taxon>rosids</taxon>
        <taxon>malvids</taxon>
        <taxon>Malvales</taxon>
        <taxon>Malvaceae</taxon>
        <taxon>Malvoideae</taxon>
        <taxon>Gossypium</taxon>
    </lineage>
</organism>
<keyword evidence="2" id="KW-1185">Reference proteome</keyword>
<evidence type="ECO:0000313" key="1">
    <source>
        <dbReference type="EMBL" id="MBA0783859.1"/>
    </source>
</evidence>
<reference evidence="1 2" key="1">
    <citation type="journal article" date="2019" name="Genome Biol. Evol.">
        <title>Insights into the evolution of the New World diploid cottons (Gossypium, subgenus Houzingenia) based on genome sequencing.</title>
        <authorList>
            <person name="Grover C.E."/>
            <person name="Arick M.A. 2nd"/>
            <person name="Thrash A."/>
            <person name="Conover J.L."/>
            <person name="Sanders W.S."/>
            <person name="Peterson D.G."/>
            <person name="Frelichowski J.E."/>
            <person name="Scheffler J.A."/>
            <person name="Scheffler B.E."/>
            <person name="Wendel J.F."/>
        </authorList>
    </citation>
    <scope>NUCLEOTIDE SEQUENCE [LARGE SCALE GENOMIC DNA]</scope>
    <source>
        <strain evidence="1">8</strain>
        <tissue evidence="1">Leaf</tissue>
    </source>
</reference>
<protein>
    <recommendedName>
        <fullName evidence="3">RNase H type-1 domain-containing protein</fullName>
    </recommendedName>
</protein>
<gene>
    <name evidence="1" type="ORF">Gotri_001509</name>
</gene>
<dbReference type="EMBL" id="JABEZW010000013">
    <property type="protein sequence ID" value="MBA0783859.1"/>
    <property type="molecule type" value="Genomic_DNA"/>
</dbReference>